<keyword evidence="13" id="KW-1185">Reference proteome</keyword>
<dbReference type="KEGG" id="psco:LY89DRAFT_613046"/>
<keyword evidence="5 11" id="KW-0326">Glycosidase</keyword>
<dbReference type="PROSITE" id="PS00656">
    <property type="entry name" value="GLYCOSYL_HYDROL_F6_2"/>
    <property type="match status" value="1"/>
</dbReference>
<dbReference type="PRINTS" id="PR00733">
    <property type="entry name" value="GLHYDRLASE6"/>
</dbReference>
<comment type="similarity">
    <text evidence="11">Belongs to the glycosyl hydrolase family 6.</text>
</comment>
<dbReference type="SUPFAM" id="SSF51989">
    <property type="entry name" value="Glycosyl hydrolases family 6, cellulases"/>
    <property type="match status" value="1"/>
</dbReference>
<feature type="binding site" evidence="8">
    <location>
        <position position="91"/>
    </location>
    <ligand>
        <name>substrate</name>
    </ligand>
</feature>
<dbReference type="PIRSF" id="PIRSF001100">
    <property type="entry name" value="Beta_cellobiohydrolase"/>
    <property type="match status" value="1"/>
</dbReference>
<dbReference type="InterPro" id="IPR016288">
    <property type="entry name" value="Beta_cellobiohydrolase"/>
</dbReference>
<dbReference type="InterPro" id="IPR036434">
    <property type="entry name" value="Beta_cellobiohydrolase_sf"/>
</dbReference>
<evidence type="ECO:0000256" key="9">
    <source>
        <dbReference type="PROSITE-ProRule" id="PRU10056"/>
    </source>
</evidence>
<dbReference type="EC" id="3.2.1.-" evidence="11"/>
<organism evidence="12 13">
    <name type="scientific">Mollisia scopiformis</name>
    <name type="common">Conifer needle endophyte fungus</name>
    <name type="synonym">Phialocephala scopiformis</name>
    <dbReference type="NCBI Taxonomy" id="149040"/>
    <lineage>
        <taxon>Eukaryota</taxon>
        <taxon>Fungi</taxon>
        <taxon>Dikarya</taxon>
        <taxon>Ascomycota</taxon>
        <taxon>Pezizomycotina</taxon>
        <taxon>Leotiomycetes</taxon>
        <taxon>Helotiales</taxon>
        <taxon>Mollisiaceae</taxon>
        <taxon>Mollisia</taxon>
    </lineage>
</organism>
<sequence>MKFTLGLAACAAVVVATPTKTVEKRDASQANAACASAVTLAAGSNPFSGRTLHANSAYASEIAAAMQSVTDTSILAQASKVAQTGSFLWIDTIARVPLVAQMMTETPCTDIMGLVIYDLPGRDCAAKASNGELKTGELAKYKSDYIDPIAAAIKAAPNVAVALIIEPDSLPNLVTNANLTTCSSSKSDYESGVAYALKTLNFPNVAMYIDAGHGGWLGWDANLKPGAAEITKVYTAAGSPKQVFGFSTNVAGWNAFSLSPGEFSTASDAKYNKCQDEKTYIDTFSPLIKSGGMPAHAIMDTGRNAVQGLRAAWGDWCNVNGAGFGVRPTSSTGDSLVDAFVWVKPGGESDGTSDTTADRYDSFCGHDDAFKPAPQAGQWNEAYFEMLLKNAKPAFS</sequence>
<dbReference type="STRING" id="149040.A0A194XGY7"/>
<name>A0A194XGY7_MOLSC</name>
<evidence type="ECO:0000256" key="6">
    <source>
        <dbReference type="ARBA" id="ARBA00023326"/>
    </source>
</evidence>
<keyword evidence="2 11" id="KW-0378">Hydrolase</keyword>
<dbReference type="EMBL" id="KQ947411">
    <property type="protein sequence ID" value="KUJ19406.1"/>
    <property type="molecule type" value="Genomic_DNA"/>
</dbReference>
<dbReference type="GO" id="GO:0004553">
    <property type="term" value="F:hydrolase activity, hydrolyzing O-glycosyl compounds"/>
    <property type="evidence" value="ECO:0007669"/>
    <property type="project" value="InterPro"/>
</dbReference>
<feature type="binding site" evidence="8">
    <location>
        <position position="216"/>
    </location>
    <ligand>
        <name>substrate</name>
    </ligand>
</feature>
<dbReference type="RefSeq" id="XP_018073761.1">
    <property type="nucleotide sequence ID" value="XM_018210651.1"/>
</dbReference>
<dbReference type="GO" id="GO:0030245">
    <property type="term" value="P:cellulose catabolic process"/>
    <property type="evidence" value="ECO:0007669"/>
    <property type="project" value="UniProtKB-KW"/>
</dbReference>
<feature type="binding site" evidence="8">
    <location>
        <position position="213"/>
    </location>
    <ligand>
        <name>substrate</name>
    </ligand>
</feature>
<keyword evidence="1 11" id="KW-0732">Signal</keyword>
<evidence type="ECO:0000256" key="3">
    <source>
        <dbReference type="ARBA" id="ARBA00023001"/>
    </source>
</evidence>
<evidence type="ECO:0000256" key="5">
    <source>
        <dbReference type="ARBA" id="ARBA00023295"/>
    </source>
</evidence>
<evidence type="ECO:0000256" key="7">
    <source>
        <dbReference type="PIRSR" id="PIRSR001100-1"/>
    </source>
</evidence>
<evidence type="ECO:0000313" key="13">
    <source>
        <dbReference type="Proteomes" id="UP000070700"/>
    </source>
</evidence>
<dbReference type="Proteomes" id="UP000070700">
    <property type="component" value="Unassembled WGS sequence"/>
</dbReference>
<feature type="binding site" evidence="8">
    <location>
        <position position="89"/>
    </location>
    <ligand>
        <name>substrate</name>
    </ligand>
</feature>
<proteinExistence type="inferred from homology"/>
<dbReference type="Pfam" id="PF01341">
    <property type="entry name" value="Glyco_hydro_6"/>
    <property type="match status" value="1"/>
</dbReference>
<feature type="active site" description="Proton acceptor" evidence="7">
    <location>
        <position position="350"/>
    </location>
</feature>
<dbReference type="InParanoid" id="A0A194XGY7"/>
<evidence type="ECO:0000256" key="1">
    <source>
        <dbReference type="ARBA" id="ARBA00022729"/>
    </source>
</evidence>
<evidence type="ECO:0000256" key="10">
    <source>
        <dbReference type="PROSITE-ProRule" id="PRU10057"/>
    </source>
</evidence>
<feature type="signal peptide" evidence="11">
    <location>
        <begin position="1"/>
        <end position="16"/>
    </location>
</feature>
<keyword evidence="6 11" id="KW-0624">Polysaccharide degradation</keyword>
<evidence type="ECO:0000256" key="8">
    <source>
        <dbReference type="PIRSR" id="PIRSR001100-2"/>
    </source>
</evidence>
<protein>
    <recommendedName>
        <fullName evidence="11">Glucanase</fullName>
        <ecNumber evidence="11">3.2.1.-</ecNumber>
    </recommendedName>
</protein>
<feature type="active site" description="Proton donor" evidence="7 10">
    <location>
        <position position="168"/>
    </location>
</feature>
<dbReference type="GeneID" id="28820377"/>
<dbReference type="PANTHER" id="PTHR34876:SF2">
    <property type="entry name" value="GLUCANASE"/>
    <property type="match status" value="1"/>
</dbReference>
<dbReference type="Gene3D" id="3.20.20.40">
    <property type="entry name" value="1, 4-beta cellobiohydrolase"/>
    <property type="match status" value="1"/>
</dbReference>
<evidence type="ECO:0000256" key="2">
    <source>
        <dbReference type="ARBA" id="ARBA00022801"/>
    </source>
</evidence>
<dbReference type="FunFam" id="3.20.20.40:FF:000001">
    <property type="entry name" value="Glucanase"/>
    <property type="match status" value="1"/>
</dbReference>
<gene>
    <name evidence="12" type="ORF">LY89DRAFT_613046</name>
</gene>
<feature type="active site" evidence="9">
    <location>
        <position position="123"/>
    </location>
</feature>
<dbReference type="PROSITE" id="PS00655">
    <property type="entry name" value="GLYCOSYL_HYDROL_F6_1"/>
    <property type="match status" value="1"/>
</dbReference>
<feature type="chain" id="PRO_5008443895" description="Glucanase" evidence="11">
    <location>
        <begin position="17"/>
        <end position="396"/>
    </location>
</feature>
<reference evidence="12 13" key="1">
    <citation type="submission" date="2015-10" db="EMBL/GenBank/DDBJ databases">
        <title>Full genome of DAOMC 229536 Phialocephala scopiformis, a fungal endophyte of spruce producing the potent anti-insectan compound rugulosin.</title>
        <authorList>
            <consortium name="DOE Joint Genome Institute"/>
            <person name="Walker A.K."/>
            <person name="Frasz S.L."/>
            <person name="Seifert K.A."/>
            <person name="Miller J.D."/>
            <person name="Mondo S.J."/>
            <person name="Labutti K."/>
            <person name="Lipzen A."/>
            <person name="Dockter R."/>
            <person name="Kennedy M."/>
            <person name="Grigoriev I.V."/>
            <person name="Spatafora J.W."/>
        </authorList>
    </citation>
    <scope>NUCLEOTIDE SEQUENCE [LARGE SCALE GENOMIC DNA]</scope>
    <source>
        <strain evidence="12 13">CBS 120377</strain>
    </source>
</reference>
<dbReference type="PANTHER" id="PTHR34876">
    <property type="match status" value="1"/>
</dbReference>
<keyword evidence="4 11" id="KW-0119">Carbohydrate metabolism</keyword>
<accession>A0A194XGY7</accession>
<evidence type="ECO:0000256" key="11">
    <source>
        <dbReference type="RuleBase" id="RU361186"/>
    </source>
</evidence>
<keyword evidence="3 11" id="KW-0136">Cellulose degradation</keyword>
<feature type="binding site" evidence="8">
    <location>
        <position position="344"/>
    </location>
    <ligand>
        <name>substrate</name>
    </ligand>
</feature>
<feature type="binding site" evidence="8">
    <location>
        <position position="316"/>
    </location>
    <ligand>
        <name>substrate</name>
    </ligand>
</feature>
<feature type="binding site" evidence="8">
    <location>
        <position position="348"/>
    </location>
    <ligand>
        <name>substrate</name>
    </ligand>
</feature>
<dbReference type="OrthoDB" id="64893at2759"/>
<evidence type="ECO:0000256" key="4">
    <source>
        <dbReference type="ARBA" id="ARBA00023277"/>
    </source>
</evidence>
<dbReference type="InterPro" id="IPR001524">
    <property type="entry name" value="Glyco_hydro_6_CS"/>
</dbReference>
<dbReference type="AlphaFoldDB" id="A0A194XGY7"/>
<evidence type="ECO:0000313" key="12">
    <source>
        <dbReference type="EMBL" id="KUJ19406.1"/>
    </source>
</evidence>